<name>A0A1B9H4B0_9TREE</name>
<feature type="compositionally biased region" description="Basic and acidic residues" evidence="1">
    <location>
        <begin position="420"/>
        <end position="434"/>
    </location>
</feature>
<feature type="compositionally biased region" description="Polar residues" evidence="1">
    <location>
        <begin position="511"/>
        <end position="522"/>
    </location>
</feature>
<feature type="region of interest" description="Disordered" evidence="1">
    <location>
        <begin position="693"/>
        <end position="811"/>
    </location>
</feature>
<feature type="region of interest" description="Disordered" evidence="1">
    <location>
        <begin position="324"/>
        <end position="394"/>
    </location>
</feature>
<dbReference type="AlphaFoldDB" id="A0A1B9H4B0"/>
<accession>A0A1B9H4B0</accession>
<feature type="compositionally biased region" description="Polar residues" evidence="1">
    <location>
        <begin position="435"/>
        <end position="444"/>
    </location>
</feature>
<dbReference type="OrthoDB" id="2573559at2759"/>
<gene>
    <name evidence="2" type="ORF">I316_00323</name>
</gene>
<feature type="region of interest" description="Disordered" evidence="1">
    <location>
        <begin position="578"/>
        <end position="622"/>
    </location>
</feature>
<evidence type="ECO:0000313" key="2">
    <source>
        <dbReference type="EMBL" id="OCF38099.1"/>
    </source>
</evidence>
<evidence type="ECO:0000256" key="1">
    <source>
        <dbReference type="SAM" id="MobiDB-lite"/>
    </source>
</evidence>
<feature type="compositionally biased region" description="Basic and acidic residues" evidence="1">
    <location>
        <begin position="445"/>
        <end position="456"/>
    </location>
</feature>
<proteinExistence type="predicted"/>
<keyword evidence="3" id="KW-1185">Reference proteome</keyword>
<feature type="compositionally biased region" description="Polar residues" evidence="1">
    <location>
        <begin position="60"/>
        <end position="76"/>
    </location>
</feature>
<protein>
    <submittedName>
        <fullName evidence="2">Uncharacterized protein</fullName>
    </submittedName>
</protein>
<feature type="compositionally biased region" description="Polar residues" evidence="1">
    <location>
        <begin position="164"/>
        <end position="177"/>
    </location>
</feature>
<feature type="region of interest" description="Disordered" evidence="1">
    <location>
        <begin position="123"/>
        <end position="180"/>
    </location>
</feature>
<reference evidence="2 3" key="1">
    <citation type="submission" date="2013-07" db="EMBL/GenBank/DDBJ databases">
        <title>The Genome Sequence of Cryptococcus heveanensis BCC8398.</title>
        <authorList>
            <consortium name="The Broad Institute Genome Sequencing Platform"/>
            <person name="Cuomo C."/>
            <person name="Litvintseva A."/>
            <person name="Chen Y."/>
            <person name="Heitman J."/>
            <person name="Sun S."/>
            <person name="Springer D."/>
            <person name="Dromer F."/>
            <person name="Young S.K."/>
            <person name="Zeng Q."/>
            <person name="Gargeya S."/>
            <person name="Fitzgerald M."/>
            <person name="Abouelleil A."/>
            <person name="Alvarado L."/>
            <person name="Berlin A.M."/>
            <person name="Chapman S.B."/>
            <person name="Dewar J."/>
            <person name="Goldberg J."/>
            <person name="Griggs A."/>
            <person name="Gujja S."/>
            <person name="Hansen M."/>
            <person name="Howarth C."/>
            <person name="Imamovic A."/>
            <person name="Larimer J."/>
            <person name="McCowan C."/>
            <person name="Murphy C."/>
            <person name="Pearson M."/>
            <person name="Priest M."/>
            <person name="Roberts A."/>
            <person name="Saif S."/>
            <person name="Shea T."/>
            <person name="Sykes S."/>
            <person name="Wortman J."/>
            <person name="Nusbaum C."/>
            <person name="Birren B."/>
        </authorList>
    </citation>
    <scope>NUCLEOTIDE SEQUENCE [LARGE SCALE GENOMIC DNA]</scope>
    <source>
        <strain evidence="2 3">BCC8398</strain>
    </source>
</reference>
<feature type="region of interest" description="Disordered" evidence="1">
    <location>
        <begin position="420"/>
        <end position="523"/>
    </location>
</feature>
<dbReference type="Proteomes" id="UP000092666">
    <property type="component" value="Unassembled WGS sequence"/>
</dbReference>
<feature type="compositionally biased region" description="Basic and acidic residues" evidence="1">
    <location>
        <begin position="601"/>
        <end position="615"/>
    </location>
</feature>
<feature type="compositionally biased region" description="Low complexity" evidence="1">
    <location>
        <begin position="21"/>
        <end position="34"/>
    </location>
</feature>
<feature type="compositionally biased region" description="Polar residues" evidence="1">
    <location>
        <begin position="699"/>
        <end position="712"/>
    </location>
</feature>
<feature type="compositionally biased region" description="Polar residues" evidence="1">
    <location>
        <begin position="358"/>
        <end position="378"/>
    </location>
</feature>
<organism evidence="2 3">
    <name type="scientific">Kwoniella heveanensis BCC8398</name>
    <dbReference type="NCBI Taxonomy" id="1296120"/>
    <lineage>
        <taxon>Eukaryota</taxon>
        <taxon>Fungi</taxon>
        <taxon>Dikarya</taxon>
        <taxon>Basidiomycota</taxon>
        <taxon>Agaricomycotina</taxon>
        <taxon>Tremellomycetes</taxon>
        <taxon>Tremellales</taxon>
        <taxon>Cryptococcaceae</taxon>
        <taxon>Kwoniella</taxon>
    </lineage>
</organism>
<feature type="region of interest" description="Disordered" evidence="1">
    <location>
        <begin position="1"/>
        <end position="98"/>
    </location>
</feature>
<dbReference type="EMBL" id="KI669492">
    <property type="protein sequence ID" value="OCF38099.1"/>
    <property type="molecule type" value="Genomic_DNA"/>
</dbReference>
<reference evidence="3" key="2">
    <citation type="submission" date="2013-12" db="EMBL/GenBank/DDBJ databases">
        <title>Evolution of pathogenesis and genome organization in the Tremellales.</title>
        <authorList>
            <person name="Cuomo C."/>
            <person name="Litvintseva A."/>
            <person name="Heitman J."/>
            <person name="Chen Y."/>
            <person name="Sun S."/>
            <person name="Springer D."/>
            <person name="Dromer F."/>
            <person name="Young S."/>
            <person name="Zeng Q."/>
            <person name="Chapman S."/>
            <person name="Gujja S."/>
            <person name="Saif S."/>
            <person name="Birren B."/>
        </authorList>
    </citation>
    <scope>NUCLEOTIDE SEQUENCE [LARGE SCALE GENOMIC DNA]</scope>
    <source>
        <strain evidence="3">BCC8398</strain>
    </source>
</reference>
<sequence length="811" mass="86068">MSAVVEAFTDALRPSQSVNLPSNPASSSPSAEASEQAKKEPDVASTERVLPAQAAEGEITLTTNNMGKSNTPNSDPTRVGTPRPERSSTSSNARRVSIASARPLIATYTPATRHRLVDVSYATPDEEHSDPSDSEDENRPLVSRSRNSYYPSAQPDVSIDSKDNSNLTTMTNDSTPADLQLGPQDLPFILRRRGVVKDLNMDPRRLATDIAPFTPRYRDAASSHVVIRPDVNTPLTSTPATRPSDRVTLHTITTTTKLSTWRMEQLKHARPAKVMGGTTLRPIPTLHGPLSLPYARNPSGVDATVADETAYMSHVFGLRAAPTITLGNPNLRGARTVSGGTQSSGGTGSRSTSGSSGVLNTTGSSQNRSLLTEGSSYCSAGGTHHSRPLVVRDPNQNIGIKVRAAPGRVGEAGGVLKEPKIELNKSAEAPDLKSARTNKPSSDSQETKDDENKENIDPSSVQLKRRASETSLLEPKLGESVLGPSRSHINLREMSTLSPIPGSPADGMGTSPLQASQKSAASPSFPGMVQAGAMIPLRSEASAGTIRLPNYVPIFFNPTTMAYEVALALPSRRSSYEDHHINTPGGVVLPPGPKTTPNHPSKADVSDNWRKKSDDFSNDQHVMDDRNAAAISPKSGEGAATQAVEGSEAATSSRVMTIDNLFEKFTHPADEDDNDESAPVAFNFPTLSNPAKRAVLKPSKSNPVSPRRTQVSVLGETTKKLNAEAPPYTPSKSSRATKKKEASPTPDKSKRKTNSRRGSTSAKGTPGAGKLLKKASTGEGPAESETEDAAPVTPASSRRVEGKAKAKLGKK</sequence>
<evidence type="ECO:0000313" key="3">
    <source>
        <dbReference type="Proteomes" id="UP000092666"/>
    </source>
</evidence>